<feature type="region of interest" description="Disordered" evidence="3">
    <location>
        <begin position="1"/>
        <end position="23"/>
    </location>
</feature>
<dbReference type="InterPro" id="IPR045851">
    <property type="entry name" value="AMP-bd_C_sf"/>
</dbReference>
<evidence type="ECO:0000313" key="6">
    <source>
        <dbReference type="EMBL" id="RTZ86965.1"/>
    </source>
</evidence>
<evidence type="ECO:0008006" key="8">
    <source>
        <dbReference type="Google" id="ProtNLM"/>
    </source>
</evidence>
<dbReference type="Proteomes" id="UP000287176">
    <property type="component" value="Unassembled WGS sequence"/>
</dbReference>
<accession>A0A432GTX7</accession>
<dbReference type="InterPro" id="IPR020845">
    <property type="entry name" value="AMP-binding_CS"/>
</dbReference>
<evidence type="ECO:0000256" key="2">
    <source>
        <dbReference type="ARBA" id="ARBA00022598"/>
    </source>
</evidence>
<dbReference type="PANTHER" id="PTHR43201:SF5">
    <property type="entry name" value="MEDIUM-CHAIN ACYL-COA LIGASE ACSF2, MITOCHONDRIAL"/>
    <property type="match status" value="1"/>
</dbReference>
<dbReference type="GO" id="GO:0031956">
    <property type="term" value="F:medium-chain fatty acid-CoA ligase activity"/>
    <property type="evidence" value="ECO:0007669"/>
    <property type="project" value="TreeGrafter"/>
</dbReference>
<comment type="similarity">
    <text evidence="1">Belongs to the ATP-dependent AMP-binding enzyme family.</text>
</comment>
<dbReference type="SUPFAM" id="SSF56801">
    <property type="entry name" value="Acetyl-CoA synthetase-like"/>
    <property type="match status" value="1"/>
</dbReference>
<dbReference type="Gene3D" id="3.40.50.12780">
    <property type="entry name" value="N-terminal domain of ligase-like"/>
    <property type="match status" value="1"/>
</dbReference>
<evidence type="ECO:0000259" key="5">
    <source>
        <dbReference type="Pfam" id="PF13193"/>
    </source>
</evidence>
<dbReference type="EMBL" id="QNZI01000015">
    <property type="protein sequence ID" value="RTZ86965.1"/>
    <property type="molecule type" value="Genomic_DNA"/>
</dbReference>
<dbReference type="InterPro" id="IPR042099">
    <property type="entry name" value="ANL_N_sf"/>
</dbReference>
<dbReference type="InterPro" id="IPR000873">
    <property type="entry name" value="AMP-dep_synth/lig_dom"/>
</dbReference>
<sequence>MNPAGHTIRSLIDQHAETSPDRPFVKYPESGISHTWSEFQARVQSIARYLKNMDFPPNVPVAGLLGNGQAALELFLGGMYGGFKVLLANPLSGANILAFVLEHSESTKLFVDQQHHELAQKALSQLSDKPQLIPVHPENGPDWKSIVCDEKLSTPKPCPQDAALLIYTSGTTGRPKGVIHTHESLLYGGWNTEIAHQLTLEDRTLCVLPLCHINAQVVSVMGTLVSGSGLVIPDRFQASKFWSWIVDEKCTWFSVVPTILSYLMNAEEDEKLISKLGHFRFGRSSSAALPPALHKAFEGRFGLSIVETMGITETAAPLLSNPLDPTKHKHGSSGIAYGNEVRVADAEGKVVCTGEENEVQVKGRNVMQGYFKNPQATREAFTPDGWYRTGDLGKMDADGYIFITGRLKELIIKGGENIAPREIDDVLYRHSSVLEAAAFPLPDADYGQTVAAAIATRPGEEVTESALRQLCLDAMGAYRAPSKYFFLDELPKGPSGKIQRLKLTERFTD</sequence>
<dbReference type="PANTHER" id="PTHR43201">
    <property type="entry name" value="ACYL-COA SYNTHETASE"/>
    <property type="match status" value="1"/>
</dbReference>
<feature type="domain" description="AMP-binding enzyme C-terminal" evidence="5">
    <location>
        <begin position="422"/>
        <end position="497"/>
    </location>
</feature>
<protein>
    <recommendedName>
        <fullName evidence="8">Long-chain fatty acid--CoA ligase</fullName>
    </recommendedName>
</protein>
<dbReference type="GO" id="GO:0006631">
    <property type="term" value="P:fatty acid metabolic process"/>
    <property type="evidence" value="ECO:0007669"/>
    <property type="project" value="TreeGrafter"/>
</dbReference>
<name>A0A432GTX7_9DELT</name>
<evidence type="ECO:0000256" key="1">
    <source>
        <dbReference type="ARBA" id="ARBA00006432"/>
    </source>
</evidence>
<reference evidence="6 7" key="1">
    <citation type="submission" date="2018-06" db="EMBL/GenBank/DDBJ databases">
        <title>Combined omics and stable isotope probing to characterize newly discovered Mariana Back-Arc vent microbial communities.</title>
        <authorList>
            <person name="Trembath-Reichert E."/>
            <person name="Huber J.A."/>
        </authorList>
    </citation>
    <scope>NUCLEOTIDE SEQUENCE [LARGE SCALE GENOMIC DNA]</scope>
    <source>
        <strain evidence="6">MAG 24</strain>
    </source>
</reference>
<dbReference type="Gene3D" id="3.30.300.30">
    <property type="match status" value="1"/>
</dbReference>
<comment type="caution">
    <text evidence="6">The sequence shown here is derived from an EMBL/GenBank/DDBJ whole genome shotgun (WGS) entry which is preliminary data.</text>
</comment>
<evidence type="ECO:0000313" key="7">
    <source>
        <dbReference type="Proteomes" id="UP000287176"/>
    </source>
</evidence>
<feature type="compositionally biased region" description="Basic and acidic residues" evidence="3">
    <location>
        <begin position="12"/>
        <end position="23"/>
    </location>
</feature>
<dbReference type="InterPro" id="IPR025110">
    <property type="entry name" value="AMP-bd_C"/>
</dbReference>
<dbReference type="Pfam" id="PF13193">
    <property type="entry name" value="AMP-binding_C"/>
    <property type="match status" value="1"/>
</dbReference>
<proteinExistence type="inferred from homology"/>
<keyword evidence="2" id="KW-0436">Ligase</keyword>
<feature type="domain" description="AMP-dependent synthetase/ligase" evidence="4">
    <location>
        <begin position="13"/>
        <end position="371"/>
    </location>
</feature>
<dbReference type="AlphaFoldDB" id="A0A432GTX7"/>
<organism evidence="6 7">
    <name type="scientific">SAR324 cluster bacterium</name>
    <dbReference type="NCBI Taxonomy" id="2024889"/>
    <lineage>
        <taxon>Bacteria</taxon>
        <taxon>Deltaproteobacteria</taxon>
        <taxon>SAR324 cluster</taxon>
    </lineage>
</organism>
<dbReference type="PROSITE" id="PS00455">
    <property type="entry name" value="AMP_BINDING"/>
    <property type="match status" value="1"/>
</dbReference>
<gene>
    <name evidence="6" type="ORF">DSY94_00530</name>
</gene>
<evidence type="ECO:0000256" key="3">
    <source>
        <dbReference type="SAM" id="MobiDB-lite"/>
    </source>
</evidence>
<dbReference type="Pfam" id="PF00501">
    <property type="entry name" value="AMP-binding"/>
    <property type="match status" value="1"/>
</dbReference>
<evidence type="ECO:0000259" key="4">
    <source>
        <dbReference type="Pfam" id="PF00501"/>
    </source>
</evidence>